<dbReference type="Proteomes" id="UP000036168">
    <property type="component" value="Unassembled WGS sequence"/>
</dbReference>
<evidence type="ECO:0000313" key="2">
    <source>
        <dbReference type="EMBL" id="KRT87095.1"/>
    </source>
</evidence>
<reference evidence="2 3" key="1">
    <citation type="journal article" date="2015" name="Int. J. Syst. Evol. Microbiol.">
        <title>Bacillus glycinifermentans sp. nov., isolated from fermented soybean paste.</title>
        <authorList>
            <person name="Kim S.J."/>
            <person name="Dunlap C.A."/>
            <person name="Kwon S.W."/>
            <person name="Rooney A.P."/>
        </authorList>
    </citation>
    <scope>NUCLEOTIDE SEQUENCE [LARGE SCALE GENOMIC DNA]</scope>
    <source>
        <strain evidence="2 3">GO-13</strain>
    </source>
</reference>
<keyword evidence="1" id="KW-1133">Transmembrane helix</keyword>
<name>A0A0T6BI17_9BACI</name>
<proteinExistence type="predicted"/>
<keyword evidence="1" id="KW-0472">Membrane</keyword>
<gene>
    <name evidence="2" type="ORF">AB447_209005</name>
</gene>
<accession>A0A0T6BI17</accession>
<evidence type="ECO:0000256" key="1">
    <source>
        <dbReference type="SAM" id="Phobius"/>
    </source>
</evidence>
<dbReference type="AlphaFoldDB" id="A0A0T6BI17"/>
<dbReference type="EMBL" id="LECW02000082">
    <property type="protein sequence ID" value="KRT87095.1"/>
    <property type="molecule type" value="Genomic_DNA"/>
</dbReference>
<sequence length="72" mass="8535">MERQKNVEKRGGIPSMSDKKYEFIWWYTTLVMFLLMILNNFVMKIEILNVIIAAVYIVFISSRQKTSTSRNV</sequence>
<keyword evidence="1" id="KW-0812">Transmembrane</keyword>
<comment type="caution">
    <text evidence="2">The sequence shown here is derived from an EMBL/GenBank/DDBJ whole genome shotgun (WGS) entry which is preliminary data.</text>
</comment>
<feature type="transmembrane region" description="Helical" evidence="1">
    <location>
        <begin position="45"/>
        <end position="62"/>
    </location>
</feature>
<evidence type="ECO:0000313" key="3">
    <source>
        <dbReference type="Proteomes" id="UP000036168"/>
    </source>
</evidence>
<feature type="transmembrane region" description="Helical" evidence="1">
    <location>
        <begin position="21"/>
        <end position="39"/>
    </location>
</feature>
<organism evidence="2 3">
    <name type="scientific">Bacillus glycinifermentans</name>
    <dbReference type="NCBI Taxonomy" id="1664069"/>
    <lineage>
        <taxon>Bacteria</taxon>
        <taxon>Bacillati</taxon>
        <taxon>Bacillota</taxon>
        <taxon>Bacilli</taxon>
        <taxon>Bacillales</taxon>
        <taxon>Bacillaceae</taxon>
        <taxon>Bacillus</taxon>
    </lineage>
</organism>
<protein>
    <submittedName>
        <fullName evidence="2">Uncharacterized protein</fullName>
    </submittedName>
</protein>